<keyword evidence="2" id="KW-1185">Reference proteome</keyword>
<dbReference type="EMBL" id="QKZI01000017">
    <property type="protein sequence ID" value="PZX01260.1"/>
    <property type="molecule type" value="Genomic_DNA"/>
</dbReference>
<reference evidence="1 2" key="1">
    <citation type="submission" date="2018-06" db="EMBL/GenBank/DDBJ databases">
        <title>Genomic Encyclopedia of Type Strains, Phase IV (KMG-IV): sequencing the most valuable type-strain genomes for metagenomic binning, comparative biology and taxonomic classification.</title>
        <authorList>
            <person name="Goeker M."/>
        </authorList>
    </citation>
    <scope>NUCLEOTIDE SEQUENCE [LARGE SCALE GENOMIC DNA]</scope>
    <source>
        <strain evidence="1 2">DSM 5</strain>
    </source>
</reference>
<evidence type="ECO:0000313" key="2">
    <source>
        <dbReference type="Proteomes" id="UP000248646"/>
    </source>
</evidence>
<dbReference type="Proteomes" id="UP000248646">
    <property type="component" value="Unassembled WGS sequence"/>
</dbReference>
<dbReference type="RefSeq" id="WP_111441042.1">
    <property type="nucleotide sequence ID" value="NZ_QKZI01000017.1"/>
</dbReference>
<comment type="caution">
    <text evidence="1">The sequence shown here is derived from an EMBL/GenBank/DDBJ whole genome shotgun (WGS) entry which is preliminary data.</text>
</comment>
<proteinExistence type="predicted"/>
<sequence length="113" mass="13247">MKKILAIIFALLIVSAPIIHWAITNPSNSLELMQTLRNSENPESLFLDSKNIEYKSIEYIQEEFNPNMITQITLLEFDEKTYLIQTTPGTKKMKIIAIEELPIEIREYFIERE</sequence>
<accession>A0A2W7M9N8</accession>
<evidence type="ECO:0000313" key="1">
    <source>
        <dbReference type="EMBL" id="PZX01260.1"/>
    </source>
</evidence>
<organism evidence="1 2">
    <name type="scientific">Psychrobacillus insolitus</name>
    <dbReference type="NCBI Taxonomy" id="1461"/>
    <lineage>
        <taxon>Bacteria</taxon>
        <taxon>Bacillati</taxon>
        <taxon>Bacillota</taxon>
        <taxon>Bacilli</taxon>
        <taxon>Bacillales</taxon>
        <taxon>Bacillaceae</taxon>
        <taxon>Psychrobacillus</taxon>
    </lineage>
</organism>
<protein>
    <submittedName>
        <fullName evidence="1">Uncharacterized protein</fullName>
    </submittedName>
</protein>
<name>A0A2W7M9N8_9BACI</name>
<dbReference type="AlphaFoldDB" id="A0A2W7M9N8"/>
<gene>
    <name evidence="1" type="ORF">C7437_1172</name>
</gene>
<dbReference type="OrthoDB" id="2968698at2"/>